<name>A0ABY4YD57_9GAMM</name>
<dbReference type="EMBL" id="CP071529">
    <property type="protein sequence ID" value="USQ15536.1"/>
    <property type="molecule type" value="Genomic_DNA"/>
</dbReference>
<dbReference type="RefSeq" id="WP_252582772.1">
    <property type="nucleotide sequence ID" value="NZ_CP071529.1"/>
</dbReference>
<organism evidence="1 2">
    <name type="scientific">Legionella lytica</name>
    <dbReference type="NCBI Taxonomy" id="96232"/>
    <lineage>
        <taxon>Bacteria</taxon>
        <taxon>Pseudomonadati</taxon>
        <taxon>Pseudomonadota</taxon>
        <taxon>Gammaproteobacteria</taxon>
        <taxon>Legionellales</taxon>
        <taxon>Legionellaceae</taxon>
        <taxon>Legionella</taxon>
    </lineage>
</organism>
<sequence>MEKPALTRCSVEIQYIENTLKLMGELNIRTRDTYDLNYNFDDKLTHGIENGPRLLKIEWVDTDKFTGCVANNFKNEES</sequence>
<evidence type="ECO:0000313" key="1">
    <source>
        <dbReference type="EMBL" id="USQ15536.1"/>
    </source>
</evidence>
<keyword evidence="2" id="KW-1185">Reference proteome</keyword>
<protein>
    <submittedName>
        <fullName evidence="1">Uncharacterized protein</fullName>
    </submittedName>
</protein>
<reference evidence="1" key="1">
    <citation type="submission" date="2021-03" db="EMBL/GenBank/DDBJ databases">
        <title>Legionella lytica PCM 2298.</title>
        <authorList>
            <person name="Koper P."/>
        </authorList>
    </citation>
    <scope>NUCLEOTIDE SEQUENCE</scope>
    <source>
        <strain evidence="1">PCM 2298</strain>
        <plasmid evidence="1">pLlyPCM2298_2</plasmid>
    </source>
</reference>
<gene>
    <name evidence="1" type="ORF">J2N86_16045</name>
</gene>
<evidence type="ECO:0000313" key="2">
    <source>
        <dbReference type="Proteomes" id="UP001057474"/>
    </source>
</evidence>
<proteinExistence type="predicted"/>
<keyword evidence="1" id="KW-0614">Plasmid</keyword>
<geneLocation type="plasmid" evidence="1 2">
    <name>pLlyPCM2298_2</name>
</geneLocation>
<accession>A0ABY4YD57</accession>
<dbReference type="Proteomes" id="UP001057474">
    <property type="component" value="Plasmid pLlyPCM2298_2"/>
</dbReference>